<evidence type="ECO:0000256" key="1">
    <source>
        <dbReference type="SAM" id="MobiDB-lite"/>
    </source>
</evidence>
<keyword evidence="3" id="KW-1185">Reference proteome</keyword>
<organism evidence="2 3">
    <name type="scientific">Paramuricea clavata</name>
    <name type="common">Red gorgonian</name>
    <name type="synonym">Violescent sea-whip</name>
    <dbReference type="NCBI Taxonomy" id="317549"/>
    <lineage>
        <taxon>Eukaryota</taxon>
        <taxon>Metazoa</taxon>
        <taxon>Cnidaria</taxon>
        <taxon>Anthozoa</taxon>
        <taxon>Octocorallia</taxon>
        <taxon>Malacalcyonacea</taxon>
        <taxon>Plexauridae</taxon>
        <taxon>Paramuricea</taxon>
    </lineage>
</organism>
<comment type="caution">
    <text evidence="2">The sequence shown here is derived from an EMBL/GenBank/DDBJ whole genome shotgun (WGS) entry which is preliminary data.</text>
</comment>
<sequence>MKSAHTSLCKASKAFCLVYLQELQAFRTSLNEVKPYESNGSLVSAGHGETLDSDDGTQQQTWHQEVKAELEDTDDASKDLTRTPFLTRMPNVHVRTLHFANEPIKEDESLKNENKENGEMLTGLNGLNFPSPSRGLYAEKRKWSDTKRSRFPKQNFSSDSSSSDEEVKELFSKQQKSNGSSTNSNEDRRQKTSPVRSAKIRPSDSHARKRHRMTSHERIYSRPSLDFEKMQQKVFWKRSTYGASRPRIVKVRSFAGYSHNLDASVMTFQPIQGIQAFKLPPVEETRSLAY</sequence>
<proteinExistence type="predicted"/>
<dbReference type="PANTHER" id="PTHR41142">
    <property type="entry name" value="SI:DKEY-16J16.4"/>
    <property type="match status" value="1"/>
</dbReference>
<accession>A0A6S7GE22</accession>
<dbReference type="AlphaFoldDB" id="A0A6S7GE22"/>
<reference evidence="2" key="1">
    <citation type="submission" date="2020-04" db="EMBL/GenBank/DDBJ databases">
        <authorList>
            <person name="Alioto T."/>
            <person name="Alioto T."/>
            <person name="Gomez Garrido J."/>
        </authorList>
    </citation>
    <scope>NUCLEOTIDE SEQUENCE</scope>
    <source>
        <strain evidence="2">A484AB</strain>
    </source>
</reference>
<dbReference type="Proteomes" id="UP001152795">
    <property type="component" value="Unassembled WGS sequence"/>
</dbReference>
<evidence type="ECO:0000313" key="2">
    <source>
        <dbReference type="EMBL" id="CAB3983471.1"/>
    </source>
</evidence>
<feature type="compositionally biased region" description="Polar residues" evidence="1">
    <location>
        <begin position="172"/>
        <end position="184"/>
    </location>
</feature>
<dbReference type="EMBL" id="CACRXK020000618">
    <property type="protein sequence ID" value="CAB3983471.1"/>
    <property type="molecule type" value="Genomic_DNA"/>
</dbReference>
<protein>
    <submittedName>
        <fullName evidence="2">Uncharacterized protein</fullName>
    </submittedName>
</protein>
<dbReference type="PANTHER" id="PTHR41142:SF1">
    <property type="entry name" value="SI:DKEY-16J16.4"/>
    <property type="match status" value="1"/>
</dbReference>
<name>A0A6S7GE22_PARCT</name>
<evidence type="ECO:0000313" key="3">
    <source>
        <dbReference type="Proteomes" id="UP001152795"/>
    </source>
</evidence>
<gene>
    <name evidence="2" type="ORF">PACLA_8A007072</name>
</gene>
<feature type="region of interest" description="Disordered" evidence="1">
    <location>
        <begin position="141"/>
        <end position="218"/>
    </location>
</feature>
<dbReference type="OrthoDB" id="6435011at2759"/>